<evidence type="ECO:0000313" key="2">
    <source>
        <dbReference type="Proteomes" id="UP000827302"/>
    </source>
</evidence>
<proteinExistence type="predicted"/>
<protein>
    <submittedName>
        <fullName evidence="1">Uncharacterized protein</fullName>
    </submittedName>
</protein>
<organism evidence="1 2">
    <name type="scientific">Kosakonia virus Kc261</name>
    <dbReference type="NCBI Taxonomy" id="2797326"/>
    <lineage>
        <taxon>Viruses</taxon>
        <taxon>Duplodnaviria</taxon>
        <taxon>Heunggongvirae</taxon>
        <taxon>Uroviricota</taxon>
        <taxon>Caudoviricetes</taxon>
        <taxon>Autographivirales</taxon>
        <taxon>Autoscriptoviridae</taxon>
        <taxon>Stentvirinae</taxon>
        <taxon>Bonnellvirus</taxon>
        <taxon>Bonnellvirus Kc261</taxon>
    </lineage>
</organism>
<dbReference type="EMBL" id="MW250275">
    <property type="protein sequence ID" value="QQM15412.1"/>
    <property type="molecule type" value="Genomic_DNA"/>
</dbReference>
<accession>A0AAE7P4P6</accession>
<keyword evidence="2" id="KW-1185">Reference proteome</keyword>
<reference evidence="2" key="1">
    <citation type="journal article" date="2021" name="Viruses">
        <title>Novel Viruses That Lyse Plant and Human Strains of Kosakonia cowanii.</title>
        <authorList>
            <person name="Petrzik K."/>
            <person name="Brazdova S."/>
            <person name="Krawczyk K."/>
        </authorList>
    </citation>
    <scope>NUCLEOTIDE SEQUENCE [LARGE SCALE GENOMIC DNA]</scope>
</reference>
<sequence>MKGRSYRRCSCGGSLLVEQVKGKATGKVLVIYECEKCGAKQYGRQGVSSSTLNPA</sequence>
<evidence type="ECO:0000313" key="1">
    <source>
        <dbReference type="EMBL" id="QQM15412.1"/>
    </source>
</evidence>
<dbReference type="Proteomes" id="UP000827302">
    <property type="component" value="Segment"/>
</dbReference>
<name>A0AAE7P4P6_9CAUD</name>